<dbReference type="InterPro" id="IPR013767">
    <property type="entry name" value="PAS_fold"/>
</dbReference>
<dbReference type="Pfam" id="PF13426">
    <property type="entry name" value="PAS_9"/>
    <property type="match status" value="1"/>
</dbReference>
<evidence type="ECO:0000259" key="9">
    <source>
        <dbReference type="PROSITE" id="PS50110"/>
    </source>
</evidence>
<sequence>MHSHLQRQLEQLGLASESPPPNAEQWQLFLEQVSCSYDGARSEEEPLRQACLRSDPVALQDLSSSPQSPLDSPAASEIDRLRATVNSLGAGLCILDAKGFVISVNPEAERLLGWRESELAGVSLLQRIASHQNQSQKSQVLTPRKQLPSKSEDAAIAPTLGLQEAIASGQPCSNWDDEFLCRDGKILPVSYFFNPAVEGGEISVLVFFDIREHKQSLSMLQAVLEFTDAGIIAVDRNCNICNFHQKFVEMWGLSASQGKLSRSTFGTVKKNIETGFPFAREQLKEPQGFLQNAIEVSADPDTQISELLEHKDGKIIELNSLQSKKIRANRVGIVESFRDVTESKKVEQSLQYQVEFNQLIASWSTHFISQTASGIDKSIDRTLEAIATLSGFDRSYIYLLSQDKTRADKTYEWCADGIPVITGSTDKQINIAQIPWIAEKLDRAECLYIPEIAELAPPAKTEIAYFIGQNPAEFQKDSPSTTANKTAIASIPSIGASLNNLESKKQLKNIQSLIIIPLICSKNLVGFLGFDALKQIAGLSPEISTQLKMVGEMLANALERKRAEEALRKAETKYRSIFENAVEGIFQTTPNGRYLSANPALARIYGYESSTQMLAELANLNRQLYVDPKRRAEFIAQLGVRRQISKFESQIYRRDGSTIWISENARSMCDESGSVLYYEGTVQDITDRKQAESAMQSALEAAESANRAKSTFLANMSHELRTPLNAIVGYSEMLKEEAEELGDEAFVPDLEKIRSAGKHLLSMIDDILDISKIEAGRMDLYLETFDIHPLIESAVATARPLVEKNGNTLEVYCPDNLDTMHADMTKVRQVLLNLLSNAAKFTQNGKIAIGVERIKNEQLKMNNQEESSQILISNSEFFSFRVADSGIGMTKEQLQRVFQPFTQADASTTRKYGGTGLGLAISQRFCHMMGGSIEVSSTLGAGSTFTVLLPSAIQQPEIANKVRDSTSPPVAPAVGTVLVVDDDPISRDLIQRALVRQGLHIEVAGGGEQALRLAKQLRPDAITLDVIMPGMDGWAVLSALKADPDLAEIPVILLSFVGNKSLGFALGASDYLTKPVDGKRLAALLNKYRRDQDGVASNNLTCQILIVEDDVATREILRRILERQGWAVTEADSGRAALSRLEIARPHLILLDLMLPEMDGFELLGELRKSYSGDPIPIVVLTGKDLTPAESQQLNGCVDRVLQKGVYSCDTLLRDVRSIVNDRFDRRYDSKGKENTNG</sequence>
<dbReference type="SMART" id="SM00388">
    <property type="entry name" value="HisKA"/>
    <property type="match status" value="1"/>
</dbReference>
<reference evidence="12 13" key="1">
    <citation type="journal article" date="2020" name="Sci. Rep.">
        <title>A novel cyanobacterial geosmin producer, revising GeoA distribution and dispersion patterns in Bacteria.</title>
        <authorList>
            <person name="Churro C."/>
            <person name="Semedo-Aguiar A.P."/>
            <person name="Silva A.D."/>
            <person name="Pereira-Leal J.B."/>
            <person name="Leite R.B."/>
        </authorList>
    </citation>
    <scope>NUCLEOTIDE SEQUENCE [LARGE SCALE GENOMIC DNA]</scope>
    <source>
        <strain evidence="12 13">IPMA8</strain>
    </source>
</reference>
<dbReference type="PROSITE" id="PS50109">
    <property type="entry name" value="HIS_KIN"/>
    <property type="match status" value="1"/>
</dbReference>
<dbReference type="EC" id="2.7.13.3" evidence="2"/>
<dbReference type="SMART" id="SM00387">
    <property type="entry name" value="HATPase_c"/>
    <property type="match status" value="1"/>
</dbReference>
<dbReference type="InterPro" id="IPR003018">
    <property type="entry name" value="GAF"/>
</dbReference>
<dbReference type="PANTHER" id="PTHR43047">
    <property type="entry name" value="TWO-COMPONENT HISTIDINE PROTEIN KINASE"/>
    <property type="match status" value="1"/>
</dbReference>
<dbReference type="EMBL" id="SRRZ01000099">
    <property type="protein sequence ID" value="NQE36831.1"/>
    <property type="molecule type" value="Genomic_DNA"/>
</dbReference>
<evidence type="ECO:0000256" key="2">
    <source>
        <dbReference type="ARBA" id="ARBA00012438"/>
    </source>
</evidence>
<keyword evidence="3 7" id="KW-0597">Phosphoprotein</keyword>
<evidence type="ECO:0000259" key="10">
    <source>
        <dbReference type="PROSITE" id="PS50112"/>
    </source>
</evidence>
<dbReference type="PROSITE" id="PS50110">
    <property type="entry name" value="RESPONSE_REGULATORY"/>
    <property type="match status" value="2"/>
</dbReference>
<dbReference type="CDD" id="cd17574">
    <property type="entry name" value="REC_OmpR"/>
    <property type="match status" value="1"/>
</dbReference>
<evidence type="ECO:0000256" key="3">
    <source>
        <dbReference type="ARBA" id="ARBA00022553"/>
    </source>
</evidence>
<dbReference type="GO" id="GO:0004673">
    <property type="term" value="F:protein histidine kinase activity"/>
    <property type="evidence" value="ECO:0007669"/>
    <property type="project" value="UniProtKB-EC"/>
</dbReference>
<dbReference type="InterPro" id="IPR001789">
    <property type="entry name" value="Sig_transdc_resp-reg_receiver"/>
</dbReference>
<feature type="domain" description="PAS" evidence="10">
    <location>
        <begin position="77"/>
        <end position="125"/>
    </location>
</feature>
<dbReference type="Gene3D" id="3.40.50.2300">
    <property type="match status" value="2"/>
</dbReference>
<dbReference type="Proteomes" id="UP000702425">
    <property type="component" value="Unassembled WGS sequence"/>
</dbReference>
<dbReference type="InterPro" id="IPR000700">
    <property type="entry name" value="PAS-assoc_C"/>
</dbReference>
<dbReference type="Gene3D" id="3.30.450.40">
    <property type="match status" value="1"/>
</dbReference>
<dbReference type="InterPro" id="IPR036890">
    <property type="entry name" value="HATPase_C_sf"/>
</dbReference>
<evidence type="ECO:0000256" key="1">
    <source>
        <dbReference type="ARBA" id="ARBA00000085"/>
    </source>
</evidence>
<dbReference type="Pfam" id="PF00989">
    <property type="entry name" value="PAS"/>
    <property type="match status" value="1"/>
</dbReference>
<dbReference type="InterPro" id="IPR035965">
    <property type="entry name" value="PAS-like_dom_sf"/>
</dbReference>
<keyword evidence="5 12" id="KW-0418">Kinase</keyword>
<dbReference type="SMART" id="SM00091">
    <property type="entry name" value="PAS"/>
    <property type="match status" value="3"/>
</dbReference>
<dbReference type="Pfam" id="PF00072">
    <property type="entry name" value="Response_reg"/>
    <property type="match status" value="2"/>
</dbReference>
<evidence type="ECO:0000259" key="8">
    <source>
        <dbReference type="PROSITE" id="PS50109"/>
    </source>
</evidence>
<dbReference type="CDD" id="cd00130">
    <property type="entry name" value="PAS"/>
    <property type="match status" value="2"/>
</dbReference>
<feature type="domain" description="PAS" evidence="10">
    <location>
        <begin position="570"/>
        <end position="608"/>
    </location>
</feature>
<keyword evidence="6" id="KW-0902">Two-component regulatory system</keyword>
<evidence type="ECO:0000313" key="12">
    <source>
        <dbReference type="EMBL" id="NQE36831.1"/>
    </source>
</evidence>
<comment type="caution">
    <text evidence="12">The sequence shown here is derived from an EMBL/GenBank/DDBJ whole genome shotgun (WGS) entry which is preliminary data.</text>
</comment>
<dbReference type="Gene3D" id="3.30.450.20">
    <property type="entry name" value="PAS domain"/>
    <property type="match status" value="3"/>
</dbReference>
<comment type="catalytic activity">
    <reaction evidence="1">
        <text>ATP + protein L-histidine = ADP + protein N-phospho-L-histidine.</text>
        <dbReference type="EC" id="2.7.13.3"/>
    </reaction>
</comment>
<dbReference type="InterPro" id="IPR001610">
    <property type="entry name" value="PAC"/>
</dbReference>
<dbReference type="SMART" id="SM00086">
    <property type="entry name" value="PAC"/>
    <property type="match status" value="2"/>
</dbReference>
<dbReference type="CDD" id="cd00082">
    <property type="entry name" value="HisKA"/>
    <property type="match status" value="1"/>
</dbReference>
<accession>A0ABX2D2Q7</accession>
<dbReference type="InterPro" id="IPR000014">
    <property type="entry name" value="PAS"/>
</dbReference>
<dbReference type="SUPFAM" id="SSF55874">
    <property type="entry name" value="ATPase domain of HSP90 chaperone/DNA topoisomerase II/histidine kinase"/>
    <property type="match status" value="1"/>
</dbReference>
<evidence type="ECO:0000256" key="4">
    <source>
        <dbReference type="ARBA" id="ARBA00022679"/>
    </source>
</evidence>
<dbReference type="NCBIfam" id="TIGR00229">
    <property type="entry name" value="sensory_box"/>
    <property type="match status" value="3"/>
</dbReference>
<dbReference type="InterPro" id="IPR004358">
    <property type="entry name" value="Sig_transdc_His_kin-like_C"/>
</dbReference>
<dbReference type="InterPro" id="IPR003661">
    <property type="entry name" value="HisK_dim/P_dom"/>
</dbReference>
<dbReference type="Pfam" id="PF00512">
    <property type="entry name" value="HisKA"/>
    <property type="match status" value="1"/>
</dbReference>
<dbReference type="SUPFAM" id="SSF47384">
    <property type="entry name" value="Homodimeric domain of signal transducing histidine kinase"/>
    <property type="match status" value="1"/>
</dbReference>
<dbReference type="PROSITE" id="PS50113">
    <property type="entry name" value="PAC"/>
    <property type="match status" value="1"/>
</dbReference>
<name>A0ABX2D2Q7_9CYAN</name>
<dbReference type="Gene3D" id="1.10.287.130">
    <property type="match status" value="1"/>
</dbReference>
<dbReference type="SMART" id="SM00065">
    <property type="entry name" value="GAF"/>
    <property type="match status" value="1"/>
</dbReference>
<dbReference type="PANTHER" id="PTHR43047:SF72">
    <property type="entry name" value="OSMOSENSING HISTIDINE PROTEIN KINASE SLN1"/>
    <property type="match status" value="1"/>
</dbReference>
<dbReference type="InterPro" id="IPR036097">
    <property type="entry name" value="HisK_dim/P_sf"/>
</dbReference>
<keyword evidence="13" id="KW-1185">Reference proteome</keyword>
<feature type="domain" description="PAC" evidence="11">
    <location>
        <begin position="645"/>
        <end position="697"/>
    </location>
</feature>
<feature type="modified residue" description="4-aspartylphosphate" evidence="7">
    <location>
        <position position="1152"/>
    </location>
</feature>
<dbReference type="CDD" id="cd16922">
    <property type="entry name" value="HATPase_EvgS-ArcB-TorS-like"/>
    <property type="match status" value="1"/>
</dbReference>
<gene>
    <name evidence="12" type="primary">luxQ_12</name>
    <name evidence="12" type="ORF">E5S67_04597</name>
</gene>
<dbReference type="SUPFAM" id="SSF55785">
    <property type="entry name" value="PYP-like sensor domain (PAS domain)"/>
    <property type="match status" value="2"/>
</dbReference>
<keyword evidence="4 12" id="KW-0808">Transferase</keyword>
<dbReference type="PROSITE" id="PS50112">
    <property type="entry name" value="PAS"/>
    <property type="match status" value="2"/>
</dbReference>
<organism evidence="12 13">
    <name type="scientific">Microcoleus asticus IPMA8</name>
    <dbReference type="NCBI Taxonomy" id="2563858"/>
    <lineage>
        <taxon>Bacteria</taxon>
        <taxon>Bacillati</taxon>
        <taxon>Cyanobacteriota</taxon>
        <taxon>Cyanophyceae</taxon>
        <taxon>Oscillatoriophycideae</taxon>
        <taxon>Oscillatoriales</taxon>
        <taxon>Microcoleaceae</taxon>
        <taxon>Microcoleus</taxon>
        <taxon>Microcoleus asticus</taxon>
    </lineage>
</organism>
<evidence type="ECO:0000256" key="5">
    <source>
        <dbReference type="ARBA" id="ARBA00022777"/>
    </source>
</evidence>
<dbReference type="Gene3D" id="3.30.565.10">
    <property type="entry name" value="Histidine kinase-like ATPase, C-terminal domain"/>
    <property type="match status" value="1"/>
</dbReference>
<dbReference type="SMART" id="SM00448">
    <property type="entry name" value="REC"/>
    <property type="match status" value="2"/>
</dbReference>
<dbReference type="InterPro" id="IPR005467">
    <property type="entry name" value="His_kinase_dom"/>
</dbReference>
<evidence type="ECO:0000256" key="6">
    <source>
        <dbReference type="ARBA" id="ARBA00023012"/>
    </source>
</evidence>
<dbReference type="InterPro" id="IPR003594">
    <property type="entry name" value="HATPase_dom"/>
</dbReference>
<dbReference type="Pfam" id="PF02518">
    <property type="entry name" value="HATPase_c"/>
    <property type="match status" value="1"/>
</dbReference>
<protein>
    <recommendedName>
        <fullName evidence="2">histidine kinase</fullName>
        <ecNumber evidence="2">2.7.13.3</ecNumber>
    </recommendedName>
</protein>
<evidence type="ECO:0000259" key="11">
    <source>
        <dbReference type="PROSITE" id="PS50113"/>
    </source>
</evidence>
<feature type="modified residue" description="4-aspartylphosphate" evidence="7">
    <location>
        <position position="1025"/>
    </location>
</feature>
<dbReference type="InterPro" id="IPR011006">
    <property type="entry name" value="CheY-like_superfamily"/>
</dbReference>
<feature type="domain" description="Response regulatory" evidence="9">
    <location>
        <begin position="1103"/>
        <end position="1219"/>
    </location>
</feature>
<dbReference type="PRINTS" id="PR00344">
    <property type="entry name" value="BCTRLSENSOR"/>
</dbReference>
<feature type="domain" description="Response regulatory" evidence="9">
    <location>
        <begin position="976"/>
        <end position="1089"/>
    </location>
</feature>
<feature type="domain" description="Histidine kinase" evidence="8">
    <location>
        <begin position="715"/>
        <end position="953"/>
    </location>
</feature>
<dbReference type="SUPFAM" id="SSF52172">
    <property type="entry name" value="CheY-like"/>
    <property type="match status" value="2"/>
</dbReference>
<evidence type="ECO:0000256" key="7">
    <source>
        <dbReference type="PROSITE-ProRule" id="PRU00169"/>
    </source>
</evidence>
<proteinExistence type="predicted"/>
<dbReference type="InterPro" id="IPR029016">
    <property type="entry name" value="GAF-like_dom_sf"/>
</dbReference>
<dbReference type="SUPFAM" id="SSF55781">
    <property type="entry name" value="GAF domain-like"/>
    <property type="match status" value="1"/>
</dbReference>
<dbReference type="RefSeq" id="WP_172190693.1">
    <property type="nucleotide sequence ID" value="NZ_CAWPPK010000317.1"/>
</dbReference>
<evidence type="ECO:0000313" key="13">
    <source>
        <dbReference type="Proteomes" id="UP000702425"/>
    </source>
</evidence>